<accession>A0AAV0JCB6</accession>
<dbReference type="InterPro" id="IPR001810">
    <property type="entry name" value="F-box_dom"/>
</dbReference>
<feature type="domain" description="F-box" evidence="1">
    <location>
        <begin position="16"/>
        <end position="53"/>
    </location>
</feature>
<name>A0AAV0JCB6_9ROSI</name>
<dbReference type="Proteomes" id="UP001154282">
    <property type="component" value="Unassembled WGS sequence"/>
</dbReference>
<dbReference type="PROSITE" id="PS50181">
    <property type="entry name" value="FBOX"/>
    <property type="match status" value="1"/>
</dbReference>
<protein>
    <recommendedName>
        <fullName evidence="1">F-box domain-containing protein</fullName>
    </recommendedName>
</protein>
<dbReference type="Gene3D" id="3.80.10.10">
    <property type="entry name" value="Ribonuclease Inhibitor"/>
    <property type="match status" value="1"/>
</dbReference>
<dbReference type="PANTHER" id="PTHR31639:SF42">
    <property type="entry name" value="OS02G0160200 PROTEIN"/>
    <property type="match status" value="1"/>
</dbReference>
<dbReference type="EMBL" id="CAMGYJ010000004">
    <property type="protein sequence ID" value="CAI0407252.1"/>
    <property type="molecule type" value="Genomic_DNA"/>
</dbReference>
<dbReference type="AlphaFoldDB" id="A0AAV0JCB6"/>
<sequence length="576" mass="65225">MKPLLCDAGAGRRGEDDRLSALPDEIIQEIMARLPSTNEAARATVLSRRWTRLWRPYPTLEFHIPSSRSVRPLLQRFIAAAEKQLPGHHVEALRIDVGSYYGVPLSNFVTALLNMIGARPPPTELEIKFEFGHQSVLLPSQLTNLEILKLSGCSFERSCCCLHPMVNLRVLSLTRFAVEDDRLLNDVIAGAPLLEDLNLGSMYSRNKGSEESGRLQICDRTNLKSITVRSCPFTKLIQIKGVNSLQTLTLEDSIHGDLDASPPPPNLRSLLIGRAPSLTDAVLYELISGGCPSLQWLYLYDLPRVDELRILSPNLEHLELACPYPKGMPVHIDAPKLVDAQYSGYVEDALLSIGYAAAAATNNLEPAASLCRAHIRFTPQILRNREFADLKCFLAKTSSRFRLVELCFDCRLGKASFDWNRINDDSPAVAVHCVEFEGGIDGEPDGENEAFLVCLLWSCHPKYLRLTQCCTQEIWSTTFKYLYEFLVRRTVRKCNKAAYKCFYHLCKFVKERRSCECRTGGHRCWRHQLKNVKIVKKSVREEGDDEGEDEYGLKRIDELISIFTETDQIVLRLTWY</sequence>
<keyword evidence="3" id="KW-1185">Reference proteome</keyword>
<gene>
    <name evidence="2" type="ORF">LITE_LOCUS13510</name>
</gene>
<comment type="caution">
    <text evidence="2">The sequence shown here is derived from an EMBL/GenBank/DDBJ whole genome shotgun (WGS) entry which is preliminary data.</text>
</comment>
<evidence type="ECO:0000313" key="2">
    <source>
        <dbReference type="EMBL" id="CAI0407252.1"/>
    </source>
</evidence>
<proteinExistence type="predicted"/>
<evidence type="ECO:0000259" key="1">
    <source>
        <dbReference type="PROSITE" id="PS50181"/>
    </source>
</evidence>
<dbReference type="SUPFAM" id="SSF52047">
    <property type="entry name" value="RNI-like"/>
    <property type="match status" value="1"/>
</dbReference>
<organism evidence="2 3">
    <name type="scientific">Linum tenue</name>
    <dbReference type="NCBI Taxonomy" id="586396"/>
    <lineage>
        <taxon>Eukaryota</taxon>
        <taxon>Viridiplantae</taxon>
        <taxon>Streptophyta</taxon>
        <taxon>Embryophyta</taxon>
        <taxon>Tracheophyta</taxon>
        <taxon>Spermatophyta</taxon>
        <taxon>Magnoliopsida</taxon>
        <taxon>eudicotyledons</taxon>
        <taxon>Gunneridae</taxon>
        <taxon>Pentapetalae</taxon>
        <taxon>rosids</taxon>
        <taxon>fabids</taxon>
        <taxon>Malpighiales</taxon>
        <taxon>Linaceae</taxon>
        <taxon>Linum</taxon>
    </lineage>
</organism>
<dbReference type="PANTHER" id="PTHR31639">
    <property type="entry name" value="F-BOX PROTEIN-LIKE"/>
    <property type="match status" value="1"/>
</dbReference>
<reference evidence="2" key="1">
    <citation type="submission" date="2022-08" db="EMBL/GenBank/DDBJ databases">
        <authorList>
            <person name="Gutierrez-Valencia J."/>
        </authorList>
    </citation>
    <scope>NUCLEOTIDE SEQUENCE</scope>
</reference>
<dbReference type="SUPFAM" id="SSF81383">
    <property type="entry name" value="F-box domain"/>
    <property type="match status" value="1"/>
</dbReference>
<dbReference type="InterPro" id="IPR036047">
    <property type="entry name" value="F-box-like_dom_sf"/>
</dbReference>
<evidence type="ECO:0000313" key="3">
    <source>
        <dbReference type="Proteomes" id="UP001154282"/>
    </source>
</evidence>
<dbReference type="InterPro" id="IPR032675">
    <property type="entry name" value="LRR_dom_sf"/>
</dbReference>